<comment type="similarity">
    <text evidence="1 10">Belongs to the peptidase A1 family.</text>
</comment>
<evidence type="ECO:0000256" key="8">
    <source>
        <dbReference type="ARBA" id="ARBA00046288"/>
    </source>
</evidence>
<sequence>MGVILISAPVLELNTTVTPLRFLHADPSGLRGRRQAAHKRRLNPAGLELEGNLNTLGYFSAEVCVGTPARSFDLIVDTGSALTAFPCSDCPHCGEHKHSSVPGARFDPAHSTSARTVDCSQPPPGMHCRSCGSGGTCEYGVSYTEGSSIRGRLVEDSFWFGQAETPSPRNVRATFGCQTYESGLFYSQVADGISGFSQADTYGPTLFDYMRLATDAPDVFSMCLDETHGALVLGASVPAALHASALWIPYTGGGSYTVPLTDLKIDGRSVGAPASRYFSTIVDSGTTFMYLPPDAYRPVRDHFRSECPWGTCTARVAKGEYPDDYCYTMSAQELDQMSPMTLHFEGGVTLDFGPRQYAYELRQGIWCLGVFDNEHNGAVIGAANMRHHEVVFDRGSRRVGFFPSDCAEMHANRRSSILSG</sequence>
<organism evidence="12 13">
    <name type="scientific">Chrysochromulina tobinii</name>
    <dbReference type="NCBI Taxonomy" id="1460289"/>
    <lineage>
        <taxon>Eukaryota</taxon>
        <taxon>Haptista</taxon>
        <taxon>Haptophyta</taxon>
        <taxon>Prymnesiophyceae</taxon>
        <taxon>Prymnesiales</taxon>
        <taxon>Chrysochromulinaceae</taxon>
        <taxon>Chrysochromulina</taxon>
    </lineage>
</organism>
<dbReference type="GO" id="GO:0006508">
    <property type="term" value="P:proteolysis"/>
    <property type="evidence" value="ECO:0007669"/>
    <property type="project" value="UniProtKB-KW"/>
</dbReference>
<keyword evidence="5 10" id="KW-0378">Hydrolase</keyword>
<dbReference type="PROSITE" id="PS51767">
    <property type="entry name" value="PEPTIDASE_A1"/>
    <property type="match status" value="1"/>
</dbReference>
<evidence type="ECO:0000256" key="4">
    <source>
        <dbReference type="ARBA" id="ARBA00022729"/>
    </source>
</evidence>
<evidence type="ECO:0000256" key="3">
    <source>
        <dbReference type="ARBA" id="ARBA00022692"/>
    </source>
</evidence>
<dbReference type="AlphaFoldDB" id="A0A0M0JFK2"/>
<dbReference type="InterPro" id="IPR032799">
    <property type="entry name" value="TAXi_C"/>
</dbReference>
<keyword evidence="7" id="KW-0472">Membrane</keyword>
<evidence type="ECO:0000256" key="5">
    <source>
        <dbReference type="ARBA" id="ARBA00022801"/>
    </source>
</evidence>
<dbReference type="Proteomes" id="UP000037460">
    <property type="component" value="Unassembled WGS sequence"/>
</dbReference>
<evidence type="ECO:0000256" key="2">
    <source>
        <dbReference type="ARBA" id="ARBA00022670"/>
    </source>
</evidence>
<proteinExistence type="inferred from homology"/>
<comment type="subcellular location">
    <subcellularLocation>
        <location evidence="8">Endomembrane system</location>
        <topology evidence="8">Single-pass type I membrane protein</topology>
    </subcellularLocation>
</comment>
<keyword evidence="4" id="KW-0732">Signal</keyword>
<reference evidence="13" key="1">
    <citation type="journal article" date="2015" name="PLoS Genet.">
        <title>Genome Sequence and Transcriptome Analyses of Chrysochromulina tobin: Metabolic Tools for Enhanced Algal Fitness in the Prominent Order Prymnesiales (Haptophyceae).</title>
        <authorList>
            <person name="Hovde B.T."/>
            <person name="Deodato C.R."/>
            <person name="Hunsperger H.M."/>
            <person name="Ryken S.A."/>
            <person name="Yost W."/>
            <person name="Jha R.K."/>
            <person name="Patterson J."/>
            <person name="Monnat R.J. Jr."/>
            <person name="Barlow S.B."/>
            <person name="Starkenburg S.R."/>
            <person name="Cattolico R.A."/>
        </authorList>
    </citation>
    <scope>NUCLEOTIDE SEQUENCE</scope>
    <source>
        <strain evidence="13">CCMP291</strain>
    </source>
</reference>
<comment type="caution">
    <text evidence="12">The sequence shown here is derived from an EMBL/GenBank/DDBJ whole genome shotgun (WGS) entry which is preliminary data.</text>
</comment>
<evidence type="ECO:0000259" key="11">
    <source>
        <dbReference type="PROSITE" id="PS51767"/>
    </source>
</evidence>
<dbReference type="InterPro" id="IPR001461">
    <property type="entry name" value="Aspartic_peptidase_A1"/>
</dbReference>
<evidence type="ECO:0000313" key="13">
    <source>
        <dbReference type="Proteomes" id="UP000037460"/>
    </source>
</evidence>
<name>A0A0M0JFK2_9EUKA</name>
<dbReference type="InterPro" id="IPR021109">
    <property type="entry name" value="Peptidase_aspartic_dom_sf"/>
</dbReference>
<dbReference type="OrthoDB" id="2747330at2759"/>
<dbReference type="Pfam" id="PF14541">
    <property type="entry name" value="TAXi_C"/>
    <property type="match status" value="1"/>
</dbReference>
<evidence type="ECO:0000256" key="6">
    <source>
        <dbReference type="ARBA" id="ARBA00022989"/>
    </source>
</evidence>
<dbReference type="PANTHER" id="PTHR13683">
    <property type="entry name" value="ASPARTYL PROTEASES"/>
    <property type="match status" value="1"/>
</dbReference>
<gene>
    <name evidence="12" type="ORF">Ctob_007712</name>
</gene>
<feature type="active site" evidence="9">
    <location>
        <position position="283"/>
    </location>
</feature>
<dbReference type="InterPro" id="IPR033121">
    <property type="entry name" value="PEPTIDASE_A1"/>
</dbReference>
<feature type="non-terminal residue" evidence="12">
    <location>
        <position position="420"/>
    </location>
</feature>
<evidence type="ECO:0000256" key="7">
    <source>
        <dbReference type="ARBA" id="ARBA00023136"/>
    </source>
</evidence>
<feature type="active site" evidence="9">
    <location>
        <position position="77"/>
    </location>
</feature>
<evidence type="ECO:0000256" key="9">
    <source>
        <dbReference type="PIRSR" id="PIRSR601461-1"/>
    </source>
</evidence>
<keyword evidence="2 10" id="KW-0645">Protease</keyword>
<dbReference type="PRINTS" id="PR00792">
    <property type="entry name" value="PEPSIN"/>
</dbReference>
<keyword evidence="3" id="KW-0812">Transmembrane</keyword>
<dbReference type="PANTHER" id="PTHR13683:SF375">
    <property type="entry name" value="PEPTIDASE A1 DOMAIN-CONTAINING PROTEIN"/>
    <property type="match status" value="1"/>
</dbReference>
<feature type="domain" description="Peptidase A1" evidence="11">
    <location>
        <begin position="59"/>
        <end position="402"/>
    </location>
</feature>
<dbReference type="EMBL" id="JWZX01002984">
    <property type="protein sequence ID" value="KOO25369.1"/>
    <property type="molecule type" value="Genomic_DNA"/>
</dbReference>
<keyword evidence="13" id="KW-1185">Reference proteome</keyword>
<dbReference type="GO" id="GO:0012505">
    <property type="term" value="C:endomembrane system"/>
    <property type="evidence" value="ECO:0007669"/>
    <property type="project" value="UniProtKB-SubCell"/>
</dbReference>
<dbReference type="Pfam" id="PF14543">
    <property type="entry name" value="TAXi_N"/>
    <property type="match status" value="1"/>
</dbReference>
<protein>
    <submittedName>
        <fullName evidence="12">Aspartic proteinase-like protein 2-like protein</fullName>
    </submittedName>
</protein>
<dbReference type="PROSITE" id="PS00141">
    <property type="entry name" value="ASP_PROTEASE"/>
    <property type="match status" value="1"/>
</dbReference>
<evidence type="ECO:0000256" key="10">
    <source>
        <dbReference type="RuleBase" id="RU000454"/>
    </source>
</evidence>
<evidence type="ECO:0000313" key="12">
    <source>
        <dbReference type="EMBL" id="KOO25369.1"/>
    </source>
</evidence>
<evidence type="ECO:0000256" key="1">
    <source>
        <dbReference type="ARBA" id="ARBA00007447"/>
    </source>
</evidence>
<keyword evidence="6" id="KW-1133">Transmembrane helix</keyword>
<accession>A0A0M0JFK2</accession>
<keyword evidence="10" id="KW-0064">Aspartyl protease</keyword>
<dbReference type="InterPro" id="IPR032861">
    <property type="entry name" value="TAXi_N"/>
</dbReference>
<dbReference type="SUPFAM" id="SSF50630">
    <property type="entry name" value="Acid proteases"/>
    <property type="match status" value="1"/>
</dbReference>
<dbReference type="InterPro" id="IPR001969">
    <property type="entry name" value="Aspartic_peptidase_AS"/>
</dbReference>
<dbReference type="Gene3D" id="2.40.70.10">
    <property type="entry name" value="Acid Proteases"/>
    <property type="match status" value="2"/>
</dbReference>
<dbReference type="GO" id="GO:0004190">
    <property type="term" value="F:aspartic-type endopeptidase activity"/>
    <property type="evidence" value="ECO:0007669"/>
    <property type="project" value="UniProtKB-KW"/>
</dbReference>